<dbReference type="PANTHER" id="PTHR47170">
    <property type="entry name" value="MALONYL-COA ACP TRANSACYLASE, ACP-BINDING"/>
    <property type="match status" value="1"/>
</dbReference>
<dbReference type="SUPFAM" id="SSF48403">
    <property type="entry name" value="Ankyrin repeat"/>
    <property type="match status" value="1"/>
</dbReference>
<dbReference type="Pfam" id="PF12796">
    <property type="entry name" value="Ank_2"/>
    <property type="match status" value="1"/>
</dbReference>
<reference evidence="3" key="1">
    <citation type="submission" date="2021-01" db="EMBL/GenBank/DDBJ databases">
        <authorList>
            <person name="Corre E."/>
            <person name="Pelletier E."/>
            <person name="Niang G."/>
            <person name="Scheremetjew M."/>
            <person name="Finn R."/>
            <person name="Kale V."/>
            <person name="Holt S."/>
            <person name="Cochrane G."/>
            <person name="Meng A."/>
            <person name="Brown T."/>
            <person name="Cohen L."/>
        </authorList>
    </citation>
    <scope>NUCLEOTIDE SEQUENCE</scope>
    <source>
        <strain evidence="3">OF101</strain>
    </source>
</reference>
<dbReference type="PROSITE" id="PS50088">
    <property type="entry name" value="ANK_REPEAT"/>
    <property type="match status" value="1"/>
</dbReference>
<dbReference type="AlphaFoldDB" id="A0A7S1MAS5"/>
<protein>
    <recommendedName>
        <fullName evidence="2">Malonyl-CoA:ACP transacylase (MAT) domain-containing protein</fullName>
    </recommendedName>
</protein>
<accession>A0A7S1MAS5</accession>
<dbReference type="SUPFAM" id="SSF52151">
    <property type="entry name" value="FabD/lysophospholipase-like"/>
    <property type="match status" value="1"/>
</dbReference>
<sequence>MPEYHAGTDVEIADGVPSSGFRNAIPNTKRYMKKNKWTVDDVATAAYQGDLGLLETLLSTGDELNLFNGDLNAHVEAEQGATKSNYTALHLASAAGQTECIELLLKAGADPHVRESMPYGQDPEDGLTSLDLAKKCGWDDCVELLEQAEKNTPYGYYQAFGKGNNSKSYECWEFGKKPAKGWYMMRPGAAQQQGLDPKKYGGELAEPEDEGDDAITAALSAAPAQKPLPIGLLFPGQGSQYVKMMTNVKDIPKVKEYLAKAESILGRDILKLCLEGPETALEETQNCQPAMFVAGMAGVEKLRAEREEAVTRAKVVAGLSLGEYTALCVAGVFSFEDGLKLVKLRGEAMQEAAQEGKQLMLSVAGLEKDKLAPLCVEAARKEGAGAVCSIANCLFPGGFSVGGTEKAINELKTMAEKAGALQAKVLKTAGAFHTSLMAPAQEKLGKALDEMLPKMSPPRHQVYMNATAQAIKPGANPKEVVELLKRQLTNPVLWEPSVRAMIKAGCTEFYEVGPMKQIKAMMKRIDSKVWGTTTNIEI</sequence>
<dbReference type="Gene3D" id="1.25.40.20">
    <property type="entry name" value="Ankyrin repeat-containing domain"/>
    <property type="match status" value="1"/>
</dbReference>
<evidence type="ECO:0000259" key="2">
    <source>
        <dbReference type="SMART" id="SM00827"/>
    </source>
</evidence>
<evidence type="ECO:0000313" key="3">
    <source>
        <dbReference type="EMBL" id="CAD9126632.1"/>
    </source>
</evidence>
<dbReference type="Gene3D" id="3.30.70.250">
    <property type="entry name" value="Malonyl-CoA ACP transacylase, ACP-binding"/>
    <property type="match status" value="1"/>
</dbReference>
<dbReference type="InterPro" id="IPR001227">
    <property type="entry name" value="Ac_transferase_dom_sf"/>
</dbReference>
<dbReference type="PROSITE" id="PS50297">
    <property type="entry name" value="ANK_REP_REGION"/>
    <property type="match status" value="1"/>
</dbReference>
<dbReference type="Pfam" id="PF00698">
    <property type="entry name" value="Acyl_transf_1"/>
    <property type="match status" value="1"/>
</dbReference>
<feature type="domain" description="Malonyl-CoA:ACP transacylase (MAT)" evidence="2">
    <location>
        <begin position="233"/>
        <end position="535"/>
    </location>
</feature>
<organism evidence="3">
    <name type="scientific">Alexandrium catenella</name>
    <name type="common">Red tide dinoflagellate</name>
    <name type="synonym">Gonyaulax catenella</name>
    <dbReference type="NCBI Taxonomy" id="2925"/>
    <lineage>
        <taxon>Eukaryota</taxon>
        <taxon>Sar</taxon>
        <taxon>Alveolata</taxon>
        <taxon>Dinophyceae</taxon>
        <taxon>Gonyaulacales</taxon>
        <taxon>Pyrocystaceae</taxon>
        <taxon>Alexandrium</taxon>
    </lineage>
</organism>
<dbReference type="InterPro" id="IPR002110">
    <property type="entry name" value="Ankyrin_rpt"/>
</dbReference>
<evidence type="ECO:0000256" key="1">
    <source>
        <dbReference type="PROSITE-ProRule" id="PRU00023"/>
    </source>
</evidence>
<dbReference type="PANTHER" id="PTHR47170:SF2">
    <property type="entry name" value="MALONYL-COA:ACP TRANSACYLASE (MAT) DOMAIN-CONTAINING PROTEIN"/>
    <property type="match status" value="1"/>
</dbReference>
<name>A0A7S1MAS5_ALECA</name>
<dbReference type="InterPro" id="IPR016035">
    <property type="entry name" value="Acyl_Trfase/lysoPLipase"/>
</dbReference>
<dbReference type="InterPro" id="IPR036770">
    <property type="entry name" value="Ankyrin_rpt-contain_sf"/>
</dbReference>
<dbReference type="SUPFAM" id="SSF55048">
    <property type="entry name" value="Probable ACP-binding domain of malonyl-CoA ACP transacylase"/>
    <property type="match status" value="1"/>
</dbReference>
<dbReference type="EMBL" id="HBGE01033134">
    <property type="protein sequence ID" value="CAD9126632.1"/>
    <property type="molecule type" value="Transcribed_RNA"/>
</dbReference>
<dbReference type="SMART" id="SM00827">
    <property type="entry name" value="PKS_AT"/>
    <property type="match status" value="1"/>
</dbReference>
<dbReference type="InterPro" id="IPR014043">
    <property type="entry name" value="Acyl_transferase_dom"/>
</dbReference>
<dbReference type="GO" id="GO:0016740">
    <property type="term" value="F:transferase activity"/>
    <property type="evidence" value="ECO:0007669"/>
    <property type="project" value="InterPro"/>
</dbReference>
<gene>
    <name evidence="3" type="ORF">ACAT0790_LOCUS20037</name>
</gene>
<dbReference type="Gene3D" id="3.40.366.10">
    <property type="entry name" value="Malonyl-Coenzyme A Acyl Carrier Protein, domain 2"/>
    <property type="match status" value="1"/>
</dbReference>
<dbReference type="InterPro" id="IPR016036">
    <property type="entry name" value="Malonyl_transacylase_ACP-bd"/>
</dbReference>
<dbReference type="InterPro" id="IPR052760">
    <property type="entry name" value="Mitochondrial_malonyltrans"/>
</dbReference>
<proteinExistence type="predicted"/>
<dbReference type="SMART" id="SM00248">
    <property type="entry name" value="ANK"/>
    <property type="match status" value="3"/>
</dbReference>
<feature type="repeat" description="ANK" evidence="1">
    <location>
        <begin position="84"/>
        <end position="116"/>
    </location>
</feature>
<keyword evidence="1" id="KW-0040">ANK repeat</keyword>